<dbReference type="OrthoDB" id="2800987at2759"/>
<evidence type="ECO:0000259" key="8">
    <source>
        <dbReference type="Pfam" id="PF05199"/>
    </source>
</evidence>
<gene>
    <name evidence="10" type="ORF">OBBRIDRAFT_803597</name>
</gene>
<dbReference type="PANTHER" id="PTHR42784:SF1">
    <property type="entry name" value="PYRANOSE 2-OXIDASE"/>
    <property type="match status" value="1"/>
</dbReference>
<protein>
    <submittedName>
        <fullName evidence="10">FAD/NAD(P)-binding domain-containing protein</fullName>
    </submittedName>
</protein>
<dbReference type="InterPro" id="IPR000772">
    <property type="entry name" value="Ricin_B_lectin"/>
</dbReference>
<evidence type="ECO:0000259" key="7">
    <source>
        <dbReference type="Pfam" id="PF00732"/>
    </source>
</evidence>
<evidence type="ECO:0000313" key="10">
    <source>
        <dbReference type="EMBL" id="OCH91040.1"/>
    </source>
</evidence>
<dbReference type="Pfam" id="PF14200">
    <property type="entry name" value="RicinB_lectin_2"/>
    <property type="match status" value="1"/>
</dbReference>
<name>A0A8E2AZF6_9APHY</name>
<evidence type="ECO:0000256" key="6">
    <source>
        <dbReference type="SAM" id="MobiDB-lite"/>
    </source>
</evidence>
<dbReference type="Gene3D" id="3.50.50.60">
    <property type="entry name" value="FAD/NAD(P)-binding domain"/>
    <property type="match status" value="2"/>
</dbReference>
<dbReference type="Pfam" id="PF05199">
    <property type="entry name" value="GMC_oxred_C"/>
    <property type="match status" value="1"/>
</dbReference>
<dbReference type="InterPro" id="IPR035992">
    <property type="entry name" value="Ricin_B-like_lectins"/>
</dbReference>
<feature type="domain" description="Glucose-methanol-choline oxidoreductase C-terminal" evidence="8">
    <location>
        <begin position="654"/>
        <end position="761"/>
    </location>
</feature>
<dbReference type="GO" id="GO:0050660">
    <property type="term" value="F:flavin adenine dinucleotide binding"/>
    <property type="evidence" value="ECO:0007669"/>
    <property type="project" value="InterPro"/>
</dbReference>
<comment type="cofactor">
    <cofactor evidence="1">
        <name>FAD</name>
        <dbReference type="ChEBI" id="CHEBI:57692"/>
    </cofactor>
</comment>
<keyword evidence="11" id="KW-1185">Reference proteome</keyword>
<evidence type="ECO:0000256" key="4">
    <source>
        <dbReference type="ARBA" id="ARBA00022827"/>
    </source>
</evidence>
<dbReference type="SUPFAM" id="SSF51905">
    <property type="entry name" value="FAD/NAD(P)-binding domain"/>
    <property type="match status" value="1"/>
</dbReference>
<reference evidence="10 11" key="1">
    <citation type="submission" date="2016-07" db="EMBL/GenBank/DDBJ databases">
        <title>Draft genome of the white-rot fungus Obba rivulosa 3A-2.</title>
        <authorList>
            <consortium name="DOE Joint Genome Institute"/>
            <person name="Miettinen O."/>
            <person name="Riley R."/>
            <person name="Acob R."/>
            <person name="Barry K."/>
            <person name="Cullen D."/>
            <person name="De Vries R."/>
            <person name="Hainaut M."/>
            <person name="Hatakka A."/>
            <person name="Henrissat B."/>
            <person name="Hilden K."/>
            <person name="Kuo R."/>
            <person name="Labutti K."/>
            <person name="Lipzen A."/>
            <person name="Makela M.R."/>
            <person name="Sandor L."/>
            <person name="Spatafora J.W."/>
            <person name="Grigoriev I.V."/>
            <person name="Hibbett D.S."/>
        </authorList>
    </citation>
    <scope>NUCLEOTIDE SEQUENCE [LARGE SCALE GENOMIC DNA]</scope>
    <source>
        <strain evidence="10 11">3A-2</strain>
    </source>
</reference>
<feature type="compositionally biased region" description="Pro residues" evidence="6">
    <location>
        <begin position="175"/>
        <end position="224"/>
    </location>
</feature>
<dbReference type="InterPro" id="IPR000172">
    <property type="entry name" value="GMC_OxRdtase_N"/>
</dbReference>
<proteinExistence type="inferred from homology"/>
<dbReference type="InterPro" id="IPR007867">
    <property type="entry name" value="GMC_OxRtase_C"/>
</dbReference>
<accession>A0A8E2AZF6</accession>
<keyword evidence="3" id="KW-0285">Flavoprotein</keyword>
<comment type="similarity">
    <text evidence="2">Belongs to the GMC oxidoreductase family.</text>
</comment>
<sequence>MSYQSKPQADGRYRIKSHFSRKYMEYVPNDRPPPWVRLNDRDADSSNQIWIITSCGKGKYTIASAYDGKYLGIRKKAEFYQGHGYPVGHTNARQWKIKQNSDHAYSRISLSGDSDVLDAQEKMGDKVVHFYSKEDALDTQCWVFEPVRDAPKQSPKPPSVPSPPPGIPSPALGIPSPPPSVSPLPPDVPSQPPSTPSPPPSTPSEPPSTPSQPTTPLPKPPTTPPKSTITPPIILTDPPPKPSAGGRTFENTFFNFTVEEAALYEFDIIVIGTGIGGGIIAGDLFDTNSMLGRNAKHILVIERGGLAFHSHCLNASRPNGLGEDHGQQNDTFFAKFKEDYALSPDTQTSDLKAGPMFNLGGRSAAWGLFAPRIHDETFRAYFDPQVHVDLVGQYYRMAEELMTLSLPKTRPVHQALMERLNMTTEDMVKAIKSVDWEWGRIASEFCDEKNFAFARGAYSTIDKLLEIAMSKPKAPDGQEMEHVNFKQLLGVEVRRVVWDLTNPKQATGVYVRSPDGKEETIRLRAGGNVVVCAGSVMSAAILLRSHVPLEANGGLHVTDHDIFYKDLAFQYRSLADKQVVGSMKLQTFVRMGGGEIVLANMSVDASSFLPRDIVPLDALQKFIIAFIRKAELNMNNTVKLINDEPVVTLNRGPNSNFTTSDPTIAALRQLTETSLDTMHAVLQADFFPDARPGGEYFKALEVGGVAHELGTIPMKGPKNTSAYCLDTDLKLRGYEGVYVCDLSVFPVSPEVNPTITLAALALRISRRTLHPRSIIITRDGQVHTEDSGTLDADCAYVVNHRGRAVKVWISNRAGVDISSEENGVALGPGDLVKYKRTPGVTESVSVFDLQYLSRNEFLPEPELLPAQPGRITEIL</sequence>
<evidence type="ECO:0000256" key="5">
    <source>
        <dbReference type="ARBA" id="ARBA00023002"/>
    </source>
</evidence>
<dbReference type="Pfam" id="PF00732">
    <property type="entry name" value="GMC_oxred_N"/>
    <property type="match status" value="1"/>
</dbReference>
<evidence type="ECO:0000313" key="11">
    <source>
        <dbReference type="Proteomes" id="UP000250043"/>
    </source>
</evidence>
<dbReference type="InterPro" id="IPR036188">
    <property type="entry name" value="FAD/NAD-bd_sf"/>
</dbReference>
<feature type="region of interest" description="Disordered" evidence="6">
    <location>
        <begin position="148"/>
        <end position="246"/>
    </location>
</feature>
<evidence type="ECO:0000259" key="9">
    <source>
        <dbReference type="Pfam" id="PF14200"/>
    </source>
</evidence>
<dbReference type="SUPFAM" id="SSF50370">
    <property type="entry name" value="Ricin B-like lectins"/>
    <property type="match status" value="1"/>
</dbReference>
<dbReference type="AlphaFoldDB" id="A0A8E2AZF6"/>
<evidence type="ECO:0000256" key="2">
    <source>
        <dbReference type="ARBA" id="ARBA00010790"/>
    </source>
</evidence>
<dbReference type="EMBL" id="KV722393">
    <property type="protein sequence ID" value="OCH91040.1"/>
    <property type="molecule type" value="Genomic_DNA"/>
</dbReference>
<feature type="domain" description="Glucose-methanol-choline oxidoreductase N-terminal" evidence="7">
    <location>
        <begin position="478"/>
        <end position="547"/>
    </location>
</feature>
<keyword evidence="5" id="KW-0560">Oxidoreductase</keyword>
<keyword evidence="4" id="KW-0274">FAD</keyword>
<organism evidence="10 11">
    <name type="scientific">Obba rivulosa</name>
    <dbReference type="NCBI Taxonomy" id="1052685"/>
    <lineage>
        <taxon>Eukaryota</taxon>
        <taxon>Fungi</taxon>
        <taxon>Dikarya</taxon>
        <taxon>Basidiomycota</taxon>
        <taxon>Agaricomycotina</taxon>
        <taxon>Agaricomycetes</taxon>
        <taxon>Polyporales</taxon>
        <taxon>Gelatoporiaceae</taxon>
        <taxon>Obba</taxon>
    </lineage>
</organism>
<evidence type="ECO:0000256" key="1">
    <source>
        <dbReference type="ARBA" id="ARBA00001974"/>
    </source>
</evidence>
<evidence type="ECO:0000256" key="3">
    <source>
        <dbReference type="ARBA" id="ARBA00022630"/>
    </source>
</evidence>
<dbReference type="PANTHER" id="PTHR42784">
    <property type="entry name" value="PYRANOSE 2-OXIDASE"/>
    <property type="match status" value="1"/>
</dbReference>
<feature type="compositionally biased region" description="Low complexity" evidence="6">
    <location>
        <begin position="225"/>
        <end position="236"/>
    </location>
</feature>
<dbReference type="PROSITE" id="PS50231">
    <property type="entry name" value="RICIN_B_LECTIN"/>
    <property type="match status" value="1"/>
</dbReference>
<dbReference type="Gene3D" id="2.80.10.50">
    <property type="match status" value="1"/>
</dbReference>
<dbReference type="Proteomes" id="UP000250043">
    <property type="component" value="Unassembled WGS sequence"/>
</dbReference>
<dbReference type="InterPro" id="IPR051473">
    <property type="entry name" value="P2Ox-like"/>
</dbReference>
<feature type="compositionally biased region" description="Pro residues" evidence="6">
    <location>
        <begin position="154"/>
        <end position="168"/>
    </location>
</feature>
<feature type="domain" description="Ricin B lectin" evidence="9">
    <location>
        <begin position="8"/>
        <end position="74"/>
    </location>
</feature>
<dbReference type="GO" id="GO:0016614">
    <property type="term" value="F:oxidoreductase activity, acting on CH-OH group of donors"/>
    <property type="evidence" value="ECO:0007669"/>
    <property type="project" value="InterPro"/>
</dbReference>